<sequence length="68" mass="7999">MDNLKIYHDQQAKTLTIWFDDPQKEFLVDEVEEDLSLIKDQEGHIIGIERLNYLGTKLDASKVEFVDF</sequence>
<dbReference type="RefSeq" id="WP_008275254.1">
    <property type="nucleotide sequence ID" value="NZ_AAXW01000012.1"/>
</dbReference>
<evidence type="ECO:0000313" key="1">
    <source>
        <dbReference type="EMBL" id="EAZ91701.1"/>
    </source>
</evidence>
<reference evidence="1 2" key="1">
    <citation type="submission" date="2007-03" db="EMBL/GenBank/DDBJ databases">
        <authorList>
            <person name="Stal L."/>
            <person name="Ferriera S."/>
            <person name="Johnson J."/>
            <person name="Kravitz S."/>
            <person name="Beeson K."/>
            <person name="Sutton G."/>
            <person name="Rogers Y.-H."/>
            <person name="Friedman R."/>
            <person name="Frazier M."/>
            <person name="Venter J.C."/>
        </authorList>
    </citation>
    <scope>NUCLEOTIDE SEQUENCE [LARGE SCALE GENOMIC DNA]</scope>
    <source>
        <strain evidence="1 2">CCY0110</strain>
    </source>
</reference>
<evidence type="ECO:0008006" key="3">
    <source>
        <dbReference type="Google" id="ProtNLM"/>
    </source>
</evidence>
<dbReference type="Proteomes" id="UP000003781">
    <property type="component" value="Unassembled WGS sequence"/>
</dbReference>
<dbReference type="AlphaFoldDB" id="A3IPD6"/>
<dbReference type="EMBL" id="AAXW01000012">
    <property type="protein sequence ID" value="EAZ91701.1"/>
    <property type="molecule type" value="Genomic_DNA"/>
</dbReference>
<protein>
    <recommendedName>
        <fullName evidence="3">DUF2283 domain-containing protein</fullName>
    </recommendedName>
</protein>
<evidence type="ECO:0000313" key="2">
    <source>
        <dbReference type="Proteomes" id="UP000003781"/>
    </source>
</evidence>
<dbReference type="OrthoDB" id="964875at2"/>
<keyword evidence="2" id="KW-1185">Reference proteome</keyword>
<accession>A3IPD6</accession>
<organism evidence="1 2">
    <name type="scientific">Crocosphaera chwakensis CCY0110</name>
    <dbReference type="NCBI Taxonomy" id="391612"/>
    <lineage>
        <taxon>Bacteria</taxon>
        <taxon>Bacillati</taxon>
        <taxon>Cyanobacteriota</taxon>
        <taxon>Cyanophyceae</taxon>
        <taxon>Oscillatoriophycideae</taxon>
        <taxon>Chroococcales</taxon>
        <taxon>Aphanothecaceae</taxon>
        <taxon>Crocosphaera</taxon>
        <taxon>Crocosphaera chwakensis</taxon>
    </lineage>
</organism>
<proteinExistence type="predicted"/>
<dbReference type="Pfam" id="PF10049">
    <property type="entry name" value="DUF2283"/>
    <property type="match status" value="1"/>
</dbReference>
<dbReference type="InterPro" id="IPR019270">
    <property type="entry name" value="DUF2283"/>
</dbReference>
<name>A3IPD6_9CHRO</name>
<gene>
    <name evidence="1" type="ORF">CY0110_26258</name>
</gene>
<dbReference type="eggNOG" id="ENOG5033JAY">
    <property type="taxonomic scope" value="Bacteria"/>
</dbReference>
<comment type="caution">
    <text evidence="1">The sequence shown here is derived from an EMBL/GenBank/DDBJ whole genome shotgun (WGS) entry which is preliminary data.</text>
</comment>